<evidence type="ECO:0000256" key="1">
    <source>
        <dbReference type="SAM" id="Coils"/>
    </source>
</evidence>
<evidence type="ECO:0000313" key="3">
    <source>
        <dbReference type="Proteomes" id="UP001589891"/>
    </source>
</evidence>
<dbReference type="Proteomes" id="UP001589891">
    <property type="component" value="Unassembled WGS sequence"/>
</dbReference>
<accession>A0ABV6ST60</accession>
<dbReference type="RefSeq" id="WP_376948286.1">
    <property type="nucleotide sequence ID" value="NZ_CP171449.1"/>
</dbReference>
<feature type="coiled-coil region" evidence="1">
    <location>
        <begin position="158"/>
        <end position="185"/>
    </location>
</feature>
<keyword evidence="3" id="KW-1185">Reference proteome</keyword>
<dbReference type="EMBL" id="JBHLSS010000121">
    <property type="protein sequence ID" value="MFC0711510.1"/>
    <property type="molecule type" value="Genomic_DNA"/>
</dbReference>
<evidence type="ECO:0000313" key="2">
    <source>
        <dbReference type="EMBL" id="MFC0711510.1"/>
    </source>
</evidence>
<comment type="caution">
    <text evidence="2">The sequence shown here is derived from an EMBL/GenBank/DDBJ whole genome shotgun (WGS) entry which is preliminary data.</text>
</comment>
<reference evidence="2 3" key="1">
    <citation type="submission" date="2024-09" db="EMBL/GenBank/DDBJ databases">
        <authorList>
            <person name="Sun Q."/>
            <person name="Mori K."/>
        </authorList>
    </citation>
    <scope>NUCLEOTIDE SEQUENCE [LARGE SCALE GENOMIC DNA]</scope>
    <source>
        <strain evidence="2 3">NCAIM B.01794</strain>
    </source>
</reference>
<name>A0ABV6ST60_AZOPA</name>
<dbReference type="InterPro" id="IPR021451">
    <property type="entry name" value="DUF3102"/>
</dbReference>
<sequence>MTNIIPAEASLATLAASINRCIREAESAARTAVELAIEAGQQLNSAKDQVPHGQWESWLSENVKAVPRTAQAYMRLAREVPLLSAEEAQRVADLPLREAMKAIATPPTEPPRASLPTVRVRSLDDRDRIKKAFDSAAKGIRKVARAADMGATLRQREIDSARRALEQALAQLAELERDHLDVDRLEARP</sequence>
<dbReference type="Pfam" id="PF11300">
    <property type="entry name" value="DUF3102"/>
    <property type="match status" value="1"/>
</dbReference>
<proteinExistence type="predicted"/>
<gene>
    <name evidence="2" type="ORF">ACFFGX_18825</name>
</gene>
<protein>
    <submittedName>
        <fullName evidence="2">DUF3102 domain-containing protein</fullName>
    </submittedName>
</protein>
<keyword evidence="1" id="KW-0175">Coiled coil</keyword>
<organism evidence="2 3">
    <name type="scientific">Azorhizophilus paspali</name>
    <name type="common">Azotobacter paspali</name>
    <dbReference type="NCBI Taxonomy" id="69963"/>
    <lineage>
        <taxon>Bacteria</taxon>
        <taxon>Pseudomonadati</taxon>
        <taxon>Pseudomonadota</taxon>
        <taxon>Gammaproteobacteria</taxon>
        <taxon>Pseudomonadales</taxon>
        <taxon>Pseudomonadaceae</taxon>
        <taxon>Azorhizophilus</taxon>
    </lineage>
</organism>